<feature type="transmembrane region" description="Helical" evidence="2">
    <location>
        <begin position="36"/>
        <end position="58"/>
    </location>
</feature>
<feature type="region of interest" description="Disordered" evidence="1">
    <location>
        <begin position="60"/>
        <end position="115"/>
    </location>
</feature>
<name>A0A0D7CC13_9ACTN</name>
<feature type="region of interest" description="Disordered" evidence="1">
    <location>
        <begin position="1"/>
        <end position="28"/>
    </location>
</feature>
<accession>A0A0D7CC13</accession>
<proteinExistence type="predicted"/>
<protein>
    <submittedName>
        <fullName evidence="3">Membrane protein</fullName>
    </submittedName>
</protein>
<feature type="compositionally biased region" description="Gly residues" evidence="1">
    <location>
        <begin position="1"/>
        <end position="16"/>
    </location>
</feature>
<keyword evidence="2" id="KW-0812">Transmembrane</keyword>
<dbReference type="PATRIC" id="fig|1240678.4.peg.8303"/>
<dbReference type="AlphaFoldDB" id="A0A0D7CC13"/>
<reference evidence="3 4" key="1">
    <citation type="submission" date="2014-09" db="EMBL/GenBank/DDBJ databases">
        <title>Draft genome sequence of Streptomyces natalensis ATCC 27448, producer of the antifungal pimaricin.</title>
        <authorList>
            <person name="Mendes M.V."/>
            <person name="Beites T."/>
            <person name="Pires S."/>
            <person name="Santos C.L."/>
            <person name="Moradas-Ferreira P."/>
        </authorList>
    </citation>
    <scope>NUCLEOTIDE SEQUENCE [LARGE SCALE GENOMIC DNA]</scope>
    <source>
        <strain evidence="3 4">ATCC 27448</strain>
    </source>
</reference>
<evidence type="ECO:0000313" key="4">
    <source>
        <dbReference type="Proteomes" id="UP000032458"/>
    </source>
</evidence>
<dbReference type="EMBL" id="JRKI01000063">
    <property type="protein sequence ID" value="KIZ13440.1"/>
    <property type="molecule type" value="Genomic_DNA"/>
</dbReference>
<evidence type="ECO:0000256" key="2">
    <source>
        <dbReference type="SAM" id="Phobius"/>
    </source>
</evidence>
<comment type="caution">
    <text evidence="3">The sequence shown here is derived from an EMBL/GenBank/DDBJ whole genome shotgun (WGS) entry which is preliminary data.</text>
</comment>
<evidence type="ECO:0000313" key="3">
    <source>
        <dbReference type="EMBL" id="KIZ13440.1"/>
    </source>
</evidence>
<gene>
    <name evidence="3" type="ORF">SNA_39015</name>
</gene>
<keyword evidence="2" id="KW-1133">Transmembrane helix</keyword>
<sequence length="290" mass="29589">MSFGQGGPFDGPGGSGTPDWAALADESESASRRKRWMLIGGGALAALAVAGIVTLAVVNSTGGSPGGNPTAKPAASGEATAPDDKPSFPDVSVPPPPNPRDYITDPAKDRAPLTPATLFPDKTMVIGEHSYPRTNTATSGDCTSGSQGALGSLLAHNGCTKLLRATYSKGGVSATVGVAVFASPAKATKVMNAWKSGNVAPLAGGGVPDTFCQATRCRTAVNTNGRYAYFTIAGYDNGKATTASETKAQQIGRDTASYTWARITQRGKDQAAKVAAQQLKEAQRKAKAQG</sequence>
<dbReference type="Proteomes" id="UP000032458">
    <property type="component" value="Unassembled WGS sequence"/>
</dbReference>
<evidence type="ECO:0000256" key="1">
    <source>
        <dbReference type="SAM" id="MobiDB-lite"/>
    </source>
</evidence>
<keyword evidence="4" id="KW-1185">Reference proteome</keyword>
<keyword evidence="2" id="KW-0472">Membrane</keyword>
<feature type="compositionally biased region" description="Basic and acidic residues" evidence="1">
    <location>
        <begin position="102"/>
        <end position="111"/>
    </location>
</feature>
<organism evidence="3 4">
    <name type="scientific">Streptomyces natalensis ATCC 27448</name>
    <dbReference type="NCBI Taxonomy" id="1240678"/>
    <lineage>
        <taxon>Bacteria</taxon>
        <taxon>Bacillati</taxon>
        <taxon>Actinomycetota</taxon>
        <taxon>Actinomycetes</taxon>
        <taxon>Kitasatosporales</taxon>
        <taxon>Streptomycetaceae</taxon>
        <taxon>Streptomyces</taxon>
    </lineage>
</organism>
<dbReference type="RefSeq" id="WP_044368933.1">
    <property type="nucleotide sequence ID" value="NZ_JRKI01000063.1"/>
</dbReference>